<dbReference type="EMBL" id="BAAAHE010000047">
    <property type="protein sequence ID" value="GAA0635068.1"/>
    <property type="molecule type" value="Genomic_DNA"/>
</dbReference>
<keyword evidence="5 14" id="KW-0808">Transferase</keyword>
<dbReference type="InterPro" id="IPR004821">
    <property type="entry name" value="Cyt_trans-like"/>
</dbReference>
<evidence type="ECO:0000259" key="15">
    <source>
        <dbReference type="SMART" id="SM00904"/>
    </source>
</evidence>
<dbReference type="PIRSF" id="PIRSF004491">
    <property type="entry name" value="FAD_Synth"/>
    <property type="match status" value="1"/>
</dbReference>
<evidence type="ECO:0000256" key="9">
    <source>
        <dbReference type="ARBA" id="ARBA00022827"/>
    </source>
</evidence>
<comment type="caution">
    <text evidence="16">The sequence shown here is derived from an EMBL/GenBank/DDBJ whole genome shotgun (WGS) entry which is preliminary data.</text>
</comment>
<keyword evidence="4 14" id="KW-0288">FMN</keyword>
<organism evidence="16 17">
    <name type="scientific">Sporichthya brevicatena</name>
    <dbReference type="NCBI Taxonomy" id="171442"/>
    <lineage>
        <taxon>Bacteria</taxon>
        <taxon>Bacillati</taxon>
        <taxon>Actinomycetota</taxon>
        <taxon>Actinomycetes</taxon>
        <taxon>Sporichthyales</taxon>
        <taxon>Sporichthyaceae</taxon>
        <taxon>Sporichthya</taxon>
    </lineage>
</organism>
<dbReference type="InterPro" id="IPR015864">
    <property type="entry name" value="FAD_synthase"/>
</dbReference>
<proteinExistence type="inferred from homology"/>
<dbReference type="SMART" id="SM00904">
    <property type="entry name" value="Flavokinase"/>
    <property type="match status" value="1"/>
</dbReference>
<keyword evidence="17" id="KW-1185">Reference proteome</keyword>
<gene>
    <name evidence="16" type="ORF">GCM10009547_44030</name>
</gene>
<evidence type="ECO:0000256" key="10">
    <source>
        <dbReference type="ARBA" id="ARBA00022840"/>
    </source>
</evidence>
<dbReference type="Pfam" id="PF01687">
    <property type="entry name" value="Flavokinase"/>
    <property type="match status" value="1"/>
</dbReference>
<evidence type="ECO:0000256" key="5">
    <source>
        <dbReference type="ARBA" id="ARBA00022679"/>
    </source>
</evidence>
<dbReference type="InterPro" id="IPR002606">
    <property type="entry name" value="Riboflavin_kinase_bac"/>
</dbReference>
<dbReference type="InterPro" id="IPR014729">
    <property type="entry name" value="Rossmann-like_a/b/a_fold"/>
</dbReference>
<dbReference type="InterPro" id="IPR023468">
    <property type="entry name" value="Riboflavin_kinase"/>
</dbReference>
<keyword evidence="9 14" id="KW-0274">FAD</keyword>
<comment type="catalytic activity">
    <reaction evidence="13 14">
        <text>FMN + ATP + H(+) = FAD + diphosphate</text>
        <dbReference type="Rhea" id="RHEA:17237"/>
        <dbReference type="ChEBI" id="CHEBI:15378"/>
        <dbReference type="ChEBI" id="CHEBI:30616"/>
        <dbReference type="ChEBI" id="CHEBI:33019"/>
        <dbReference type="ChEBI" id="CHEBI:57692"/>
        <dbReference type="ChEBI" id="CHEBI:58210"/>
        <dbReference type="EC" id="2.7.7.2"/>
    </reaction>
</comment>
<dbReference type="RefSeq" id="WP_344608845.1">
    <property type="nucleotide sequence ID" value="NZ_BAAAHE010000047.1"/>
</dbReference>
<evidence type="ECO:0000256" key="12">
    <source>
        <dbReference type="ARBA" id="ARBA00047880"/>
    </source>
</evidence>
<dbReference type="NCBIfam" id="TIGR00125">
    <property type="entry name" value="cyt_tran_rel"/>
    <property type="match status" value="1"/>
</dbReference>
<dbReference type="Pfam" id="PF06574">
    <property type="entry name" value="FAD_syn"/>
    <property type="match status" value="1"/>
</dbReference>
<comment type="pathway">
    <text evidence="2 14">Cofactor biosynthesis; FMN biosynthesis; FMN from riboflavin (ATP route): step 1/1.</text>
</comment>
<keyword evidence="11" id="KW-0511">Multifunctional enzyme</keyword>
<evidence type="ECO:0000256" key="8">
    <source>
        <dbReference type="ARBA" id="ARBA00022777"/>
    </source>
</evidence>
<keyword evidence="6 14" id="KW-0548">Nucleotidyltransferase</keyword>
<evidence type="ECO:0000256" key="4">
    <source>
        <dbReference type="ARBA" id="ARBA00022643"/>
    </source>
</evidence>
<feature type="domain" description="Riboflavin kinase" evidence="15">
    <location>
        <begin position="183"/>
        <end position="308"/>
    </location>
</feature>
<dbReference type="NCBIfam" id="TIGR00083">
    <property type="entry name" value="ribF"/>
    <property type="match status" value="1"/>
</dbReference>
<sequence length="309" mass="33378">MQIWHGLGDLPRPSGPCVVAIGKFDGVHRGHQRVLARARKHADERNLPMYVVTFDPHPAVVLRPEVAPKMLGTLSDRLERLAAHGADAVLVVPFTAQLAAITAEQAVRAVLSDGLNAQVVVVGADFRFGSGAAGDVSFMRSMGEKHGFVVDAVDLQSDDTDRFSSTRVRELLAVGDVAGAARILGRPYTVTGPVIRGEQRGRDLGFPTANLEVPDELASPLDGVYAGWLVDGTERLPAAISVGDNPTFANASHRVEAYVLDRTDLDLYGKKVSVEFVAWLRDMLPFEGIEPLKEAMKADVEETRRILGV</sequence>
<dbReference type="Gene3D" id="2.40.30.30">
    <property type="entry name" value="Riboflavin kinase-like"/>
    <property type="match status" value="1"/>
</dbReference>
<reference evidence="17" key="1">
    <citation type="journal article" date="2019" name="Int. J. Syst. Evol. Microbiol.">
        <title>The Global Catalogue of Microorganisms (GCM) 10K type strain sequencing project: providing services to taxonomists for standard genome sequencing and annotation.</title>
        <authorList>
            <consortium name="The Broad Institute Genomics Platform"/>
            <consortium name="The Broad Institute Genome Sequencing Center for Infectious Disease"/>
            <person name="Wu L."/>
            <person name="Ma J."/>
        </authorList>
    </citation>
    <scope>NUCLEOTIDE SEQUENCE [LARGE SCALE GENOMIC DNA]</scope>
    <source>
        <strain evidence="17">JCM 10671</strain>
    </source>
</reference>
<evidence type="ECO:0000256" key="11">
    <source>
        <dbReference type="ARBA" id="ARBA00023268"/>
    </source>
</evidence>
<dbReference type="SUPFAM" id="SSF82114">
    <property type="entry name" value="Riboflavin kinase-like"/>
    <property type="match status" value="1"/>
</dbReference>
<evidence type="ECO:0000256" key="14">
    <source>
        <dbReference type="PIRNR" id="PIRNR004491"/>
    </source>
</evidence>
<comment type="pathway">
    <text evidence="1 14">Cofactor biosynthesis; FAD biosynthesis; FAD from FMN: step 1/1.</text>
</comment>
<evidence type="ECO:0000313" key="16">
    <source>
        <dbReference type="EMBL" id="GAA0635068.1"/>
    </source>
</evidence>
<dbReference type="EC" id="2.7.7.2" evidence="14"/>
<protein>
    <recommendedName>
        <fullName evidence="14">Riboflavin biosynthesis protein</fullName>
    </recommendedName>
    <domain>
        <recommendedName>
            <fullName evidence="14">Riboflavin kinase</fullName>
            <ecNumber evidence="14">2.7.1.26</ecNumber>
        </recommendedName>
        <alternativeName>
            <fullName evidence="14">Flavokinase</fullName>
        </alternativeName>
    </domain>
    <domain>
        <recommendedName>
            <fullName evidence="14">FMN adenylyltransferase</fullName>
            <ecNumber evidence="14">2.7.7.2</ecNumber>
        </recommendedName>
        <alternativeName>
            <fullName evidence="14">FAD pyrophosphorylase</fullName>
        </alternativeName>
        <alternativeName>
            <fullName evidence="14">FAD synthase</fullName>
        </alternativeName>
    </domain>
</protein>
<dbReference type="NCBIfam" id="NF004160">
    <property type="entry name" value="PRK05627.1-3"/>
    <property type="match status" value="1"/>
</dbReference>
<dbReference type="GO" id="GO:0016301">
    <property type="term" value="F:kinase activity"/>
    <property type="evidence" value="ECO:0007669"/>
    <property type="project" value="UniProtKB-KW"/>
</dbReference>
<evidence type="ECO:0000256" key="2">
    <source>
        <dbReference type="ARBA" id="ARBA00005201"/>
    </source>
</evidence>
<accession>A0ABP3SIF3</accession>
<keyword evidence="8 14" id="KW-0418">Kinase</keyword>
<evidence type="ECO:0000256" key="3">
    <source>
        <dbReference type="ARBA" id="ARBA00022630"/>
    </source>
</evidence>
<dbReference type="InterPro" id="IPR015865">
    <property type="entry name" value="Riboflavin_kinase_bac/euk"/>
</dbReference>
<dbReference type="Gene3D" id="3.40.50.620">
    <property type="entry name" value="HUPs"/>
    <property type="match status" value="1"/>
</dbReference>
<evidence type="ECO:0000256" key="6">
    <source>
        <dbReference type="ARBA" id="ARBA00022695"/>
    </source>
</evidence>
<dbReference type="Proteomes" id="UP001500957">
    <property type="component" value="Unassembled WGS sequence"/>
</dbReference>
<dbReference type="PANTHER" id="PTHR22749:SF6">
    <property type="entry name" value="RIBOFLAVIN KINASE"/>
    <property type="match status" value="1"/>
</dbReference>
<dbReference type="SUPFAM" id="SSF52374">
    <property type="entry name" value="Nucleotidylyl transferase"/>
    <property type="match status" value="1"/>
</dbReference>
<comment type="catalytic activity">
    <reaction evidence="12 14">
        <text>riboflavin + ATP = FMN + ADP + H(+)</text>
        <dbReference type="Rhea" id="RHEA:14357"/>
        <dbReference type="ChEBI" id="CHEBI:15378"/>
        <dbReference type="ChEBI" id="CHEBI:30616"/>
        <dbReference type="ChEBI" id="CHEBI:57986"/>
        <dbReference type="ChEBI" id="CHEBI:58210"/>
        <dbReference type="ChEBI" id="CHEBI:456216"/>
        <dbReference type="EC" id="2.7.1.26"/>
    </reaction>
</comment>
<dbReference type="EC" id="2.7.1.26" evidence="14"/>
<comment type="similarity">
    <text evidence="14">Belongs to the ribF family.</text>
</comment>
<keyword evidence="3 14" id="KW-0285">Flavoprotein</keyword>
<dbReference type="PANTHER" id="PTHR22749">
    <property type="entry name" value="RIBOFLAVIN KINASE/FMN ADENYLYLTRANSFERASE"/>
    <property type="match status" value="1"/>
</dbReference>
<keyword evidence="7 14" id="KW-0547">Nucleotide-binding</keyword>
<evidence type="ECO:0000256" key="13">
    <source>
        <dbReference type="ARBA" id="ARBA00049494"/>
    </source>
</evidence>
<evidence type="ECO:0000313" key="17">
    <source>
        <dbReference type="Proteomes" id="UP001500957"/>
    </source>
</evidence>
<evidence type="ECO:0000256" key="1">
    <source>
        <dbReference type="ARBA" id="ARBA00004726"/>
    </source>
</evidence>
<dbReference type="CDD" id="cd02064">
    <property type="entry name" value="FAD_synthetase_N"/>
    <property type="match status" value="1"/>
</dbReference>
<dbReference type="InterPro" id="IPR023465">
    <property type="entry name" value="Riboflavin_kinase_dom_sf"/>
</dbReference>
<name>A0ABP3SIF3_9ACTN</name>
<keyword evidence="10 14" id="KW-0067">ATP-binding</keyword>
<evidence type="ECO:0000256" key="7">
    <source>
        <dbReference type="ARBA" id="ARBA00022741"/>
    </source>
</evidence>